<gene>
    <name evidence="3" type="ORF">ENU08_01380</name>
    <name evidence="2" type="ORF">ENU41_07410</name>
</gene>
<feature type="domain" description="Thermo-DBP-RP2-like C-terminal" evidence="1">
    <location>
        <begin position="121"/>
        <end position="220"/>
    </location>
</feature>
<comment type="caution">
    <text evidence="3">The sequence shown here is derived from an EMBL/GenBank/DDBJ whole genome shotgun (WGS) entry which is preliminary data.</text>
</comment>
<dbReference type="InterPro" id="IPR049325">
    <property type="entry name" value="Thermo-DBP2-like_C"/>
</dbReference>
<dbReference type="Pfam" id="PF10015">
    <property type="entry name" value="ThermoDBP-RP_arch"/>
    <property type="match status" value="1"/>
</dbReference>
<dbReference type="EMBL" id="DTBD01000009">
    <property type="protein sequence ID" value="HGQ63882.1"/>
    <property type="molecule type" value="Genomic_DNA"/>
</dbReference>
<dbReference type="InterPro" id="IPR017140">
    <property type="entry name" value="ThermoDBP-RPs_arc"/>
</dbReference>
<name>A0A7C4NKV2_9CREN</name>
<dbReference type="AlphaFoldDB" id="A0A7C4NKV2"/>
<organism evidence="3">
    <name type="scientific">Ignisphaera aggregans</name>
    <dbReference type="NCBI Taxonomy" id="334771"/>
    <lineage>
        <taxon>Archaea</taxon>
        <taxon>Thermoproteota</taxon>
        <taxon>Thermoprotei</taxon>
        <taxon>Desulfurococcales</taxon>
        <taxon>Desulfurococcaceae</taxon>
        <taxon>Ignisphaera</taxon>
    </lineage>
</organism>
<reference evidence="3" key="1">
    <citation type="journal article" date="2020" name="mSystems">
        <title>Genome- and Community-Level Interaction Insights into Carbon Utilization and Element Cycling Functions of Hydrothermarchaeota in Hydrothermal Sediment.</title>
        <authorList>
            <person name="Zhou Z."/>
            <person name="Liu Y."/>
            <person name="Xu W."/>
            <person name="Pan J."/>
            <person name="Luo Z.H."/>
            <person name="Li M."/>
        </authorList>
    </citation>
    <scope>NUCLEOTIDE SEQUENCE [LARGE SCALE GENOMIC DNA]</scope>
    <source>
        <strain evidence="3">SpSt-637</strain>
        <strain evidence="2">SpSt-667</strain>
    </source>
</reference>
<dbReference type="EMBL" id="DTCK01000041">
    <property type="protein sequence ID" value="HGQ36482.1"/>
    <property type="molecule type" value="Genomic_DNA"/>
</dbReference>
<evidence type="ECO:0000259" key="1">
    <source>
        <dbReference type="Pfam" id="PF20754"/>
    </source>
</evidence>
<evidence type="ECO:0000313" key="2">
    <source>
        <dbReference type="EMBL" id="HGQ36482.1"/>
    </source>
</evidence>
<accession>A0A7C4NKV2</accession>
<proteinExistence type="predicted"/>
<evidence type="ECO:0000313" key="3">
    <source>
        <dbReference type="EMBL" id="HGQ63882.1"/>
    </source>
</evidence>
<protein>
    <submittedName>
        <fullName evidence="3">DUF2258 domain-containing protein</fullName>
    </submittedName>
</protein>
<dbReference type="Pfam" id="PF20754">
    <property type="entry name" value="Thermo-DBP"/>
    <property type="match status" value="1"/>
</dbReference>
<sequence length="240" mass="27089">MPRLSSGFVIAGAYADKIRRAMFAQMRDYIRKDKEWGQRIALAIAQLNRFLYTIFVEQLKIDKGDVIRVRIDYDIDEQSKNILWHWDSIIVEVFRRIPQEDVDKLVKTLITKAAEISTAAVAYTLEKLGETFDGDLVYAIKLGNREVGATIITIVNDVLAVLKKGAVLEPTPAIFDKIKLDIPPGKSLEEVLQTTLSTVVQTARHVDASEAINIVNVVRERVAAKPIAKYEEEFEESAEE</sequence>